<protein>
    <recommendedName>
        <fullName evidence="7 8">Peptidyl-tRNA hydrolase</fullName>
        <shortName evidence="8">Pth</shortName>
        <ecNumber evidence="1 8">3.1.1.29</ecNumber>
    </recommendedName>
</protein>
<keyword evidence="8" id="KW-0963">Cytoplasm</keyword>
<dbReference type="GO" id="GO:0004045">
    <property type="term" value="F:peptidyl-tRNA hydrolase activity"/>
    <property type="evidence" value="ECO:0007669"/>
    <property type="project" value="UniProtKB-UniRule"/>
</dbReference>
<feature type="binding site" evidence="8">
    <location>
        <position position="25"/>
    </location>
    <ligand>
        <name>tRNA</name>
        <dbReference type="ChEBI" id="CHEBI:17843"/>
    </ligand>
</feature>
<dbReference type="KEGG" id="cstr:CBE89_09160"/>
<dbReference type="PROSITE" id="PS01195">
    <property type="entry name" value="PEPT_TRNA_HYDROL_1"/>
    <property type="match status" value="1"/>
</dbReference>
<evidence type="ECO:0000313" key="12">
    <source>
        <dbReference type="EMBL" id="GEA44644.1"/>
    </source>
</evidence>
<dbReference type="OrthoDB" id="9800507at2"/>
<feature type="active site" description="Proton acceptor" evidence="8">
    <location>
        <position position="30"/>
    </location>
</feature>
<dbReference type="PANTHER" id="PTHR17224:SF1">
    <property type="entry name" value="PEPTIDYL-TRNA HYDROLASE"/>
    <property type="match status" value="1"/>
</dbReference>
<feature type="binding site" evidence="8">
    <location>
        <position position="78"/>
    </location>
    <ligand>
        <name>tRNA</name>
        <dbReference type="ChEBI" id="CHEBI:17843"/>
    </ligand>
</feature>
<dbReference type="GO" id="GO:0000049">
    <property type="term" value="F:tRNA binding"/>
    <property type="evidence" value="ECO:0007669"/>
    <property type="project" value="UniProtKB-UniRule"/>
</dbReference>
<dbReference type="PANTHER" id="PTHR17224">
    <property type="entry name" value="PEPTIDYL-TRNA HYDROLASE"/>
    <property type="match status" value="1"/>
</dbReference>
<evidence type="ECO:0000256" key="2">
    <source>
        <dbReference type="ARBA" id="ARBA00022555"/>
    </source>
</evidence>
<comment type="function">
    <text evidence="8">Hydrolyzes ribosome-free peptidyl-tRNAs (with 1 or more amino acids incorporated), which drop off the ribosome during protein synthesis, or as a result of ribosome stalling.</text>
</comment>
<name>A0A2V4A6L2_CORST</name>
<reference evidence="12 14" key="2">
    <citation type="submission" date="2019-06" db="EMBL/GenBank/DDBJ databases">
        <title>Draft genome sequence of Corynebacterium striatum NBRC 15291.</title>
        <authorList>
            <person name="Miura T."/>
            <person name="Furukawa M."/>
            <person name="Shimamura M."/>
            <person name="Ohyama Y."/>
            <person name="Yamazoe A."/>
            <person name="Kawasaki H."/>
        </authorList>
    </citation>
    <scope>NUCLEOTIDE SEQUENCE [LARGE SCALE GENOMIC DNA]</scope>
    <source>
        <strain evidence="12 14">NBRC 15291</strain>
    </source>
</reference>
<keyword evidence="2 8" id="KW-0820">tRNA-binding</keyword>
<comment type="catalytic activity">
    <reaction evidence="6 8 9">
        <text>an N-acyl-L-alpha-aminoacyl-tRNA + H2O = an N-acyl-L-amino acid + a tRNA + H(+)</text>
        <dbReference type="Rhea" id="RHEA:54448"/>
        <dbReference type="Rhea" id="RHEA-COMP:10123"/>
        <dbReference type="Rhea" id="RHEA-COMP:13883"/>
        <dbReference type="ChEBI" id="CHEBI:15377"/>
        <dbReference type="ChEBI" id="CHEBI:15378"/>
        <dbReference type="ChEBI" id="CHEBI:59874"/>
        <dbReference type="ChEBI" id="CHEBI:78442"/>
        <dbReference type="ChEBI" id="CHEBI:138191"/>
        <dbReference type="EC" id="3.1.1.29"/>
    </reaction>
</comment>
<feature type="binding site" evidence="8">
    <location>
        <position position="76"/>
    </location>
    <ligand>
        <name>tRNA</name>
        <dbReference type="ChEBI" id="CHEBI:17843"/>
    </ligand>
</feature>
<evidence type="ECO:0000256" key="4">
    <source>
        <dbReference type="ARBA" id="ARBA00022884"/>
    </source>
</evidence>
<evidence type="ECO:0000256" key="5">
    <source>
        <dbReference type="ARBA" id="ARBA00038063"/>
    </source>
</evidence>
<dbReference type="NCBIfam" id="TIGR00447">
    <property type="entry name" value="pth"/>
    <property type="match status" value="1"/>
</dbReference>
<evidence type="ECO:0000256" key="6">
    <source>
        <dbReference type="ARBA" id="ARBA00048707"/>
    </source>
</evidence>
<comment type="function">
    <text evidence="8">Catalyzes the release of premature peptidyl moieties from peptidyl-tRNA molecules trapped in stalled 50S ribosomal subunits, and thus maintains levels of free tRNAs and 50S ribosomes.</text>
</comment>
<gene>
    <name evidence="12" type="primary">pth2</name>
    <name evidence="8" type="synonym">pth</name>
    <name evidence="11" type="ORF">CBE89_09160</name>
    <name evidence="12" type="ORF">Cst04h_28140</name>
</gene>
<evidence type="ECO:0000256" key="10">
    <source>
        <dbReference type="RuleBase" id="RU004320"/>
    </source>
</evidence>
<evidence type="ECO:0000313" key="14">
    <source>
        <dbReference type="Proteomes" id="UP000315234"/>
    </source>
</evidence>
<sequence length="198" mass="20792">MAALEAADLDAEWLVVGLGNPGAKYAATRHNVGYMAVDDLLAESGELLQPVAGHSLTAAPLNVADTPVLVVRSATFMNLSGDPIAPLAQQLGIPAERVLVIHDELDLPPNKIRIKVGGNENGHNGLKSLTERLGTRDYPRVRIGIGRPPKGSSIPDYVLGPIDADAGFDAAIETAADAVRLIVSSGIQSAQNEIHSRK</sequence>
<keyword evidence="4 8" id="KW-0694">RNA-binding</keyword>
<dbReference type="SUPFAM" id="SSF53178">
    <property type="entry name" value="Peptidyl-tRNA hydrolase-like"/>
    <property type="match status" value="1"/>
</dbReference>
<proteinExistence type="inferred from homology"/>
<evidence type="ECO:0000313" key="11">
    <source>
        <dbReference type="EMBL" id="ART21650.1"/>
    </source>
</evidence>
<comment type="subcellular location">
    <subcellularLocation>
        <location evidence="8">Cytoplasm</location>
    </subcellularLocation>
</comment>
<dbReference type="EMBL" id="CP021252">
    <property type="protein sequence ID" value="ART21650.1"/>
    <property type="molecule type" value="Genomic_DNA"/>
</dbReference>
<dbReference type="FunFam" id="3.40.50.1470:FF:000001">
    <property type="entry name" value="Peptidyl-tRNA hydrolase"/>
    <property type="match status" value="1"/>
</dbReference>
<dbReference type="EC" id="3.1.1.29" evidence="1 8"/>
<dbReference type="InterPro" id="IPR036416">
    <property type="entry name" value="Pept_tRNA_hydro_sf"/>
</dbReference>
<reference evidence="11 13" key="1">
    <citation type="submission" date="2017-05" db="EMBL/GenBank/DDBJ databases">
        <title>Complete genome sequence of Corynebacterium striatum KC-Na-1 isolated from Neophocaena asiaeorientalis in Korea.</title>
        <authorList>
            <person name="Kim J.H."/>
            <person name="Lee K."/>
        </authorList>
    </citation>
    <scope>NUCLEOTIDE SEQUENCE [LARGE SCALE GENOMIC DNA]</scope>
    <source>
        <strain evidence="11 13">KC-Na-01</strain>
    </source>
</reference>
<dbReference type="InterPro" id="IPR018171">
    <property type="entry name" value="Pept_tRNA_hydro_CS"/>
</dbReference>
<dbReference type="GO" id="GO:0005737">
    <property type="term" value="C:cytoplasm"/>
    <property type="evidence" value="ECO:0007669"/>
    <property type="project" value="UniProtKB-SubCell"/>
</dbReference>
<feature type="site" description="Stabilizes the basic form of H active site to accept a proton" evidence="8">
    <location>
        <position position="103"/>
    </location>
</feature>
<dbReference type="CDD" id="cd00462">
    <property type="entry name" value="PTH"/>
    <property type="match status" value="1"/>
</dbReference>
<dbReference type="AlphaFoldDB" id="A0A2V4A6L2"/>
<comment type="subunit">
    <text evidence="8">Monomer.</text>
</comment>
<dbReference type="Proteomes" id="UP000315234">
    <property type="component" value="Unassembled WGS sequence"/>
</dbReference>
<evidence type="ECO:0000256" key="9">
    <source>
        <dbReference type="RuleBase" id="RU000673"/>
    </source>
</evidence>
<evidence type="ECO:0000256" key="7">
    <source>
        <dbReference type="ARBA" id="ARBA00050038"/>
    </source>
</evidence>
<dbReference type="Gene3D" id="3.40.50.1470">
    <property type="entry name" value="Peptidyl-tRNA hydrolase"/>
    <property type="match status" value="1"/>
</dbReference>
<dbReference type="Proteomes" id="UP000250197">
    <property type="component" value="Chromosome"/>
</dbReference>
<dbReference type="EMBL" id="BJLD01000013">
    <property type="protein sequence ID" value="GEA44644.1"/>
    <property type="molecule type" value="Genomic_DNA"/>
</dbReference>
<dbReference type="GO" id="GO:0006515">
    <property type="term" value="P:protein quality control for misfolded or incompletely synthesized proteins"/>
    <property type="evidence" value="ECO:0007669"/>
    <property type="project" value="UniProtKB-UniRule"/>
</dbReference>
<keyword evidence="3 8" id="KW-0378">Hydrolase</keyword>
<accession>A0A2V4A6L2</accession>
<organism evidence="11 13">
    <name type="scientific">Corynebacterium striatum</name>
    <dbReference type="NCBI Taxonomy" id="43770"/>
    <lineage>
        <taxon>Bacteria</taxon>
        <taxon>Bacillati</taxon>
        <taxon>Actinomycetota</taxon>
        <taxon>Actinomycetes</taxon>
        <taxon>Mycobacteriales</taxon>
        <taxon>Corynebacteriaceae</taxon>
        <taxon>Corynebacterium</taxon>
    </lineage>
</organism>
<dbReference type="Pfam" id="PF01195">
    <property type="entry name" value="Pept_tRNA_hydro"/>
    <property type="match status" value="1"/>
</dbReference>
<evidence type="ECO:0000313" key="13">
    <source>
        <dbReference type="Proteomes" id="UP000250197"/>
    </source>
</evidence>
<feature type="binding site" evidence="8">
    <location>
        <position position="124"/>
    </location>
    <ligand>
        <name>tRNA</name>
        <dbReference type="ChEBI" id="CHEBI:17843"/>
    </ligand>
</feature>
<dbReference type="HAMAP" id="MF_00083">
    <property type="entry name" value="Pept_tRNA_hydro_bact"/>
    <property type="match status" value="1"/>
</dbReference>
<evidence type="ECO:0000256" key="1">
    <source>
        <dbReference type="ARBA" id="ARBA00013260"/>
    </source>
</evidence>
<dbReference type="InterPro" id="IPR001328">
    <property type="entry name" value="Pept_tRNA_hydro"/>
</dbReference>
<comment type="similarity">
    <text evidence="5 8 10">Belongs to the PTH family.</text>
</comment>
<feature type="site" description="Discriminates between blocked and unblocked aminoacyl-tRNA" evidence="8">
    <location>
        <position position="20"/>
    </location>
</feature>
<evidence type="ECO:0000256" key="8">
    <source>
        <dbReference type="HAMAP-Rule" id="MF_00083"/>
    </source>
</evidence>
<dbReference type="GO" id="GO:0072344">
    <property type="term" value="P:rescue of stalled ribosome"/>
    <property type="evidence" value="ECO:0007669"/>
    <property type="project" value="UniProtKB-UniRule"/>
</dbReference>
<evidence type="ECO:0000256" key="3">
    <source>
        <dbReference type="ARBA" id="ARBA00022801"/>
    </source>
</evidence>